<evidence type="ECO:0000259" key="4">
    <source>
        <dbReference type="PROSITE" id="PS50887"/>
    </source>
</evidence>
<dbReference type="PANTHER" id="PTHR45138">
    <property type="entry name" value="REGULATORY COMPONENTS OF SENSORY TRANSDUCTION SYSTEM"/>
    <property type="match status" value="1"/>
</dbReference>
<dbReference type="Gene3D" id="3.30.70.270">
    <property type="match status" value="1"/>
</dbReference>
<dbReference type="GO" id="GO:0052621">
    <property type="term" value="F:diguanylate cyclase activity"/>
    <property type="evidence" value="ECO:0007669"/>
    <property type="project" value="UniProtKB-EC"/>
</dbReference>
<evidence type="ECO:0000256" key="3">
    <source>
        <dbReference type="SAM" id="Phobius"/>
    </source>
</evidence>
<dbReference type="GO" id="GO:1902201">
    <property type="term" value="P:negative regulation of bacterial-type flagellum-dependent cell motility"/>
    <property type="evidence" value="ECO:0007669"/>
    <property type="project" value="TreeGrafter"/>
</dbReference>
<dbReference type="InterPro" id="IPR000160">
    <property type="entry name" value="GGDEF_dom"/>
</dbReference>
<feature type="domain" description="GGDEF" evidence="4">
    <location>
        <begin position="246"/>
        <end position="378"/>
    </location>
</feature>
<keyword evidence="3" id="KW-0472">Membrane</keyword>
<feature type="transmembrane region" description="Helical" evidence="3">
    <location>
        <begin position="66"/>
        <end position="83"/>
    </location>
</feature>
<dbReference type="STRING" id="429728.SAMN05216456_0899"/>
<gene>
    <name evidence="5" type="ORF">SAMN05216456_0899</name>
</gene>
<feature type="transmembrane region" description="Helical" evidence="3">
    <location>
        <begin position="95"/>
        <end position="112"/>
    </location>
</feature>
<evidence type="ECO:0000256" key="2">
    <source>
        <dbReference type="ARBA" id="ARBA00034247"/>
    </source>
</evidence>
<keyword evidence="6" id="KW-1185">Reference proteome</keyword>
<dbReference type="GO" id="GO:0005886">
    <property type="term" value="C:plasma membrane"/>
    <property type="evidence" value="ECO:0007669"/>
    <property type="project" value="TreeGrafter"/>
</dbReference>
<dbReference type="AlphaFoldDB" id="A0A1I7N5V3"/>
<comment type="catalytic activity">
    <reaction evidence="2">
        <text>2 GTP = 3',3'-c-di-GMP + 2 diphosphate</text>
        <dbReference type="Rhea" id="RHEA:24898"/>
        <dbReference type="ChEBI" id="CHEBI:33019"/>
        <dbReference type="ChEBI" id="CHEBI:37565"/>
        <dbReference type="ChEBI" id="CHEBI:58805"/>
        <dbReference type="EC" id="2.7.7.65"/>
    </reaction>
</comment>
<keyword evidence="3" id="KW-0812">Transmembrane</keyword>
<accession>A0A1I7N5V3</accession>
<dbReference type="Proteomes" id="UP000199074">
    <property type="component" value="Unassembled WGS sequence"/>
</dbReference>
<dbReference type="NCBIfam" id="TIGR00254">
    <property type="entry name" value="GGDEF"/>
    <property type="match status" value="1"/>
</dbReference>
<dbReference type="Pfam" id="PF00990">
    <property type="entry name" value="GGDEF"/>
    <property type="match status" value="1"/>
</dbReference>
<dbReference type="SMART" id="SM00267">
    <property type="entry name" value="GGDEF"/>
    <property type="match status" value="1"/>
</dbReference>
<feature type="transmembrane region" description="Helical" evidence="3">
    <location>
        <begin position="35"/>
        <end position="54"/>
    </location>
</feature>
<dbReference type="InterPro" id="IPR029787">
    <property type="entry name" value="Nucleotide_cyclase"/>
</dbReference>
<dbReference type="FunFam" id="3.30.70.270:FF:000001">
    <property type="entry name" value="Diguanylate cyclase domain protein"/>
    <property type="match status" value="1"/>
</dbReference>
<feature type="transmembrane region" description="Helical" evidence="3">
    <location>
        <begin position="192"/>
        <end position="209"/>
    </location>
</feature>
<dbReference type="PANTHER" id="PTHR45138:SF9">
    <property type="entry name" value="DIGUANYLATE CYCLASE DGCM-RELATED"/>
    <property type="match status" value="1"/>
</dbReference>
<feature type="transmembrane region" description="Helical" evidence="3">
    <location>
        <begin position="6"/>
        <end position="28"/>
    </location>
</feature>
<protein>
    <recommendedName>
        <fullName evidence="1">diguanylate cyclase</fullName>
        <ecNumber evidence="1">2.7.7.65</ecNumber>
    </recommendedName>
</protein>
<dbReference type="EMBL" id="FPCK01000001">
    <property type="protein sequence ID" value="SFV30038.1"/>
    <property type="molecule type" value="Genomic_DNA"/>
</dbReference>
<dbReference type="RefSeq" id="WP_175528459.1">
    <property type="nucleotide sequence ID" value="NZ_FPCK01000001.1"/>
</dbReference>
<dbReference type="PROSITE" id="PS50887">
    <property type="entry name" value="GGDEF"/>
    <property type="match status" value="1"/>
</dbReference>
<feature type="transmembrane region" description="Helical" evidence="3">
    <location>
        <begin position="118"/>
        <end position="136"/>
    </location>
</feature>
<organism evidence="5 6">
    <name type="scientific">Devosia crocina</name>
    <dbReference type="NCBI Taxonomy" id="429728"/>
    <lineage>
        <taxon>Bacteria</taxon>
        <taxon>Pseudomonadati</taxon>
        <taxon>Pseudomonadota</taxon>
        <taxon>Alphaproteobacteria</taxon>
        <taxon>Hyphomicrobiales</taxon>
        <taxon>Devosiaceae</taxon>
        <taxon>Devosia</taxon>
    </lineage>
</organism>
<evidence type="ECO:0000313" key="6">
    <source>
        <dbReference type="Proteomes" id="UP000199074"/>
    </source>
</evidence>
<name>A0A1I7N5V3_9HYPH</name>
<keyword evidence="3" id="KW-1133">Transmembrane helix</keyword>
<dbReference type="InterPro" id="IPR043128">
    <property type="entry name" value="Rev_trsase/Diguanyl_cyclase"/>
</dbReference>
<proteinExistence type="predicted"/>
<dbReference type="EC" id="2.7.7.65" evidence="1"/>
<evidence type="ECO:0000313" key="5">
    <source>
        <dbReference type="EMBL" id="SFV30038.1"/>
    </source>
</evidence>
<evidence type="ECO:0000256" key="1">
    <source>
        <dbReference type="ARBA" id="ARBA00012528"/>
    </source>
</evidence>
<sequence length="382" mass="40948">MVIDNATLLIGIAFSSASLLFALLIGWLNARSETYLVLGAMGMAFIVTAVMIMGLRAGHYGLAQHLVPYTLILIGFSFVFAGVRKFRSPLASVRPPIVLGTIMVIANAVPFLLGYTGIGLILLNTFSAILLTLCAVEHWRSKGHARVALNANAIIYCVTAFSFLACALVIIYEGELVVTAPPENWAEDFNSIMSLVGLTGIGALTLTLHHARAADRHRTEANTDSLTGTLNRRALFELFGNASPAPRTAVLMFDLDHFKQVNDRFGHAGGDRALQQFAQILRAELRRGDIAARLGGEEFCAVLPAIDQESAKLIAERIRAAYAALGMLLDDEGLSATVSIGLAITGPEEDFSALLSRADAALYLAKNGGRNQVRLAALRLVA</sequence>
<dbReference type="InterPro" id="IPR050469">
    <property type="entry name" value="Diguanylate_Cyclase"/>
</dbReference>
<feature type="transmembrane region" description="Helical" evidence="3">
    <location>
        <begin position="148"/>
        <end position="172"/>
    </location>
</feature>
<dbReference type="GO" id="GO:0043709">
    <property type="term" value="P:cell adhesion involved in single-species biofilm formation"/>
    <property type="evidence" value="ECO:0007669"/>
    <property type="project" value="TreeGrafter"/>
</dbReference>
<dbReference type="SUPFAM" id="SSF55073">
    <property type="entry name" value="Nucleotide cyclase"/>
    <property type="match status" value="1"/>
</dbReference>
<dbReference type="CDD" id="cd01949">
    <property type="entry name" value="GGDEF"/>
    <property type="match status" value="1"/>
</dbReference>
<reference evidence="5 6" key="1">
    <citation type="submission" date="2016-10" db="EMBL/GenBank/DDBJ databases">
        <authorList>
            <person name="de Groot N.N."/>
        </authorList>
    </citation>
    <scope>NUCLEOTIDE SEQUENCE [LARGE SCALE GENOMIC DNA]</scope>
    <source>
        <strain evidence="5 6">IPL20</strain>
    </source>
</reference>